<dbReference type="Gene3D" id="3.40.390.10">
    <property type="entry name" value="Collagenase (Catalytic Domain)"/>
    <property type="match status" value="1"/>
</dbReference>
<dbReference type="InterPro" id="IPR024079">
    <property type="entry name" value="MetalloPept_cat_dom_sf"/>
</dbReference>
<gene>
    <name evidence="2" type="ORF">Hypma_002432</name>
</gene>
<evidence type="ECO:0000313" key="2">
    <source>
        <dbReference type="EMBL" id="RDB16732.1"/>
    </source>
</evidence>
<feature type="signal peptide" evidence="1">
    <location>
        <begin position="1"/>
        <end position="24"/>
    </location>
</feature>
<dbReference type="InParanoid" id="A0A369J5Q3"/>
<evidence type="ECO:0000256" key="1">
    <source>
        <dbReference type="SAM" id="SignalP"/>
    </source>
</evidence>
<organism evidence="2 3">
    <name type="scientific">Hypsizygus marmoreus</name>
    <name type="common">White beech mushroom</name>
    <name type="synonym">Agaricus marmoreus</name>
    <dbReference type="NCBI Taxonomy" id="39966"/>
    <lineage>
        <taxon>Eukaryota</taxon>
        <taxon>Fungi</taxon>
        <taxon>Dikarya</taxon>
        <taxon>Basidiomycota</taxon>
        <taxon>Agaricomycotina</taxon>
        <taxon>Agaricomycetes</taxon>
        <taxon>Agaricomycetidae</taxon>
        <taxon>Agaricales</taxon>
        <taxon>Tricholomatineae</taxon>
        <taxon>Lyophyllaceae</taxon>
        <taxon>Hypsizygus</taxon>
    </lineage>
</organism>
<dbReference type="AlphaFoldDB" id="A0A369J5Q3"/>
<accession>A0A369J5Q3</accession>
<dbReference type="EMBL" id="LUEZ02000122">
    <property type="protein sequence ID" value="RDB16732.1"/>
    <property type="molecule type" value="Genomic_DNA"/>
</dbReference>
<proteinExistence type="predicted"/>
<keyword evidence="3" id="KW-1185">Reference proteome</keyword>
<sequence length="283" mass="30788">MKQFALVLVHLMLLSAISISRSYAAPVPAQLRVLRTPKKGETTKMKGGCSDARIAKLEEALGFARELANSAAEELSKDGAELSEGVQTWLGPVNRGTLRVQVAKRFTSVARNLGAPLKQVLREPTKGETALLFHCQEQGCSDSLAMTQNKGSTSKFNQIQLCPLFFKGGLDQDIAAYTAKKNAGKRNKFRSPTNARELVILLLSSMLVILVFQQQSYTLLHEAQHSLALLGSSKARDNLQDFTHAAGNTPQACHELQGVSKALNAENWALVAFLIKADPARFA</sequence>
<reference evidence="2" key="1">
    <citation type="submission" date="2018-04" db="EMBL/GenBank/DDBJ databases">
        <title>Whole genome sequencing of Hypsizygus marmoreus.</title>
        <authorList>
            <person name="Choi I.-G."/>
            <person name="Min B."/>
            <person name="Kim J.-G."/>
            <person name="Kim S."/>
            <person name="Oh Y.-L."/>
            <person name="Kong W.-S."/>
            <person name="Park H."/>
            <person name="Jeong J."/>
            <person name="Song E.-S."/>
        </authorList>
    </citation>
    <scope>NUCLEOTIDE SEQUENCE [LARGE SCALE GENOMIC DNA]</scope>
    <source>
        <strain evidence="2">51987-8</strain>
    </source>
</reference>
<evidence type="ECO:0000313" key="3">
    <source>
        <dbReference type="Proteomes" id="UP000076154"/>
    </source>
</evidence>
<dbReference type="OrthoDB" id="3054515at2759"/>
<feature type="chain" id="PRO_5016655422" evidence="1">
    <location>
        <begin position="25"/>
        <end position="283"/>
    </location>
</feature>
<dbReference type="SUPFAM" id="SSF55486">
    <property type="entry name" value="Metalloproteases ('zincins'), catalytic domain"/>
    <property type="match status" value="1"/>
</dbReference>
<keyword evidence="1" id="KW-0732">Signal</keyword>
<dbReference type="Proteomes" id="UP000076154">
    <property type="component" value="Unassembled WGS sequence"/>
</dbReference>
<protein>
    <submittedName>
        <fullName evidence="2">Uncharacterized protein</fullName>
    </submittedName>
</protein>
<dbReference type="GO" id="GO:0008237">
    <property type="term" value="F:metallopeptidase activity"/>
    <property type="evidence" value="ECO:0007669"/>
    <property type="project" value="InterPro"/>
</dbReference>
<comment type="caution">
    <text evidence="2">The sequence shown here is derived from an EMBL/GenBank/DDBJ whole genome shotgun (WGS) entry which is preliminary data.</text>
</comment>
<name>A0A369J5Q3_HYPMA</name>